<reference evidence="1" key="1">
    <citation type="submission" date="2014-12" db="EMBL/GenBank/DDBJ databases">
        <title>Insight into the proteome of Arion vulgaris.</title>
        <authorList>
            <person name="Aradska J."/>
            <person name="Bulat T."/>
            <person name="Smidak R."/>
            <person name="Sarate P."/>
            <person name="Gangsoo J."/>
            <person name="Sialana F."/>
            <person name="Bilban M."/>
            <person name="Lubec G."/>
        </authorList>
    </citation>
    <scope>NUCLEOTIDE SEQUENCE</scope>
    <source>
        <tissue evidence="1">Skin</tissue>
    </source>
</reference>
<name>A0A0B7ANE1_9EUPU</name>
<accession>A0A0B7ANE1</accession>
<gene>
    <name evidence="1" type="primary">ORF131058</name>
</gene>
<dbReference type="AlphaFoldDB" id="A0A0B7ANE1"/>
<evidence type="ECO:0000313" key="1">
    <source>
        <dbReference type="EMBL" id="CEK82358.1"/>
    </source>
</evidence>
<feature type="non-terminal residue" evidence="1">
    <location>
        <position position="57"/>
    </location>
</feature>
<organism evidence="1">
    <name type="scientific">Arion vulgaris</name>
    <dbReference type="NCBI Taxonomy" id="1028688"/>
    <lineage>
        <taxon>Eukaryota</taxon>
        <taxon>Metazoa</taxon>
        <taxon>Spiralia</taxon>
        <taxon>Lophotrochozoa</taxon>
        <taxon>Mollusca</taxon>
        <taxon>Gastropoda</taxon>
        <taxon>Heterobranchia</taxon>
        <taxon>Euthyneura</taxon>
        <taxon>Panpulmonata</taxon>
        <taxon>Eupulmonata</taxon>
        <taxon>Stylommatophora</taxon>
        <taxon>Helicina</taxon>
        <taxon>Arionoidea</taxon>
        <taxon>Arionidae</taxon>
        <taxon>Arion</taxon>
    </lineage>
</organism>
<dbReference type="EMBL" id="HACG01035493">
    <property type="protein sequence ID" value="CEK82358.1"/>
    <property type="molecule type" value="Transcribed_RNA"/>
</dbReference>
<sequence length="57" mass="6670">MSAPAPHGWNQKKTKSLDFMITIRAIDHMDFKFINNTKNSVVYEDTKIDVELIQLFK</sequence>
<proteinExistence type="predicted"/>
<protein>
    <submittedName>
        <fullName evidence="1">Uncharacterized protein</fullName>
    </submittedName>
</protein>